<feature type="region of interest" description="Disordered" evidence="1">
    <location>
        <begin position="377"/>
        <end position="398"/>
    </location>
</feature>
<dbReference type="Proteomes" id="UP000236319">
    <property type="component" value="Unassembled WGS sequence"/>
</dbReference>
<accession>A0A2H6KDV4</accession>
<proteinExistence type="predicted"/>
<dbReference type="AlphaFoldDB" id="A0A2H6KDV4"/>
<evidence type="ECO:0000256" key="2">
    <source>
        <dbReference type="SAM" id="Phobius"/>
    </source>
</evidence>
<keyword evidence="3" id="KW-0282">Flagellum</keyword>
<reference evidence="3 4" key="1">
    <citation type="journal article" date="2017" name="BMC Genomics">
        <title>Whole-genome assembly of Babesia ovata and comparative genomics between closely related pathogens.</title>
        <authorList>
            <person name="Yamagishi J."/>
            <person name="Asada M."/>
            <person name="Hakimi H."/>
            <person name="Tanaka T.Q."/>
            <person name="Sugimoto C."/>
            <person name="Kawazu S."/>
        </authorList>
    </citation>
    <scope>NUCLEOTIDE SEQUENCE [LARGE SCALE GENOMIC DNA]</scope>
    <source>
        <strain evidence="3 4">Miyake</strain>
    </source>
</reference>
<name>A0A2H6KDV4_9APIC</name>
<comment type="caution">
    <text evidence="3">The sequence shown here is derived from an EMBL/GenBank/DDBJ whole genome shotgun (WGS) entry which is preliminary data.</text>
</comment>
<gene>
    <name evidence="3" type="ORF">BOVATA_026710</name>
</gene>
<dbReference type="GeneID" id="39874948"/>
<keyword evidence="3" id="KW-0969">Cilium</keyword>
<keyword evidence="2" id="KW-0472">Membrane</keyword>
<keyword evidence="2" id="KW-0812">Transmembrane</keyword>
<dbReference type="RefSeq" id="XP_028867421.1">
    <property type="nucleotide sequence ID" value="XM_029011588.1"/>
</dbReference>
<dbReference type="VEuPathDB" id="PiroplasmaDB:BOVATA_026710"/>
<dbReference type="EMBL" id="BDSA01000003">
    <property type="protein sequence ID" value="GBE61178.1"/>
    <property type="molecule type" value="Genomic_DNA"/>
</dbReference>
<keyword evidence="2" id="KW-1133">Transmembrane helix</keyword>
<evidence type="ECO:0000256" key="1">
    <source>
        <dbReference type="SAM" id="MobiDB-lite"/>
    </source>
</evidence>
<organism evidence="3 4">
    <name type="scientific">Babesia ovata</name>
    <dbReference type="NCBI Taxonomy" id="189622"/>
    <lineage>
        <taxon>Eukaryota</taxon>
        <taxon>Sar</taxon>
        <taxon>Alveolata</taxon>
        <taxon>Apicomplexa</taxon>
        <taxon>Aconoidasida</taxon>
        <taxon>Piroplasmida</taxon>
        <taxon>Babesiidae</taxon>
        <taxon>Babesia</taxon>
    </lineage>
</organism>
<keyword evidence="4" id="KW-1185">Reference proteome</keyword>
<sequence length="438" mass="48809">MVTGYRTTHANSGGGGRPTKGLAFYANSVVCYSKLERSEDIYLRSTKAYHDLTRIFLEIPRSNATAKTKEADKKKCLKLMSEVQRISTETRQYPEVRQMINLYRVVARGLQKKYLTPKLAAKLHKTMAYLEDKFKGKERLSCGLPAFGDLEYDFEVAYAEEFINQPRFQELLPSTPSGQASAAGPGGNAEAYEAYDVNAVADNMDVPDYGTLLDDTVERSRVKDYRFLSIMLHEVHEMAENMAIMLRDLSTDIERSSYAGSSAATSKKTLADAVRRWYDKYGGDLVEVTNAWDVYKSYNDTTDVMGKLDLPWPQSGKVGQQSLQSELEQYAPPVSRDVSRTAEQHNPKMLHTLQSIEQILNRFTSQRRADSALTLPPTKRSETTTRTAVDTAEGNTPDGVSAYSNVRYTKDGNKSSGLVTMGISVIQTIIAVGIMAAL</sequence>
<evidence type="ECO:0000313" key="3">
    <source>
        <dbReference type="EMBL" id="GBE61178.1"/>
    </source>
</evidence>
<protein>
    <submittedName>
        <fullName evidence="3">Flagellin, putative</fullName>
    </submittedName>
</protein>
<keyword evidence="3" id="KW-0966">Cell projection</keyword>
<feature type="transmembrane region" description="Helical" evidence="2">
    <location>
        <begin position="417"/>
        <end position="437"/>
    </location>
</feature>
<evidence type="ECO:0000313" key="4">
    <source>
        <dbReference type="Proteomes" id="UP000236319"/>
    </source>
</evidence>